<dbReference type="InterPro" id="IPR002579">
    <property type="entry name" value="Met_Sox_Rdtase_MsrB_dom"/>
</dbReference>
<comment type="catalytic activity">
    <reaction evidence="3">
        <text>L-methionyl-[protein] + [thioredoxin]-disulfide + H2O = L-methionyl-(R)-S-oxide-[protein] + [thioredoxin]-dithiol</text>
        <dbReference type="Rhea" id="RHEA:24164"/>
        <dbReference type="Rhea" id="RHEA-COMP:10698"/>
        <dbReference type="Rhea" id="RHEA-COMP:10700"/>
        <dbReference type="Rhea" id="RHEA-COMP:12313"/>
        <dbReference type="Rhea" id="RHEA-COMP:12314"/>
        <dbReference type="ChEBI" id="CHEBI:15377"/>
        <dbReference type="ChEBI" id="CHEBI:16044"/>
        <dbReference type="ChEBI" id="CHEBI:29950"/>
        <dbReference type="ChEBI" id="CHEBI:45764"/>
        <dbReference type="ChEBI" id="CHEBI:50058"/>
        <dbReference type="EC" id="1.8.4.12"/>
    </reaction>
</comment>
<dbReference type="InterPro" id="IPR028427">
    <property type="entry name" value="Met_Sox_Rdtase_MsrB"/>
</dbReference>
<reference evidence="4 5" key="1">
    <citation type="submission" date="2016-07" db="EMBL/GenBank/DDBJ databases">
        <title>Multi-omics approach to identify versatile polysaccharide utilization systems of a marine flavobacterium Gramella flava.</title>
        <authorList>
            <person name="Tang K."/>
        </authorList>
    </citation>
    <scope>NUCLEOTIDE SEQUENCE [LARGE SCALE GENOMIC DNA]</scope>
    <source>
        <strain evidence="4 5">JLT2011</strain>
    </source>
</reference>
<dbReference type="GO" id="GO:0033743">
    <property type="term" value="F:peptide-methionine (R)-S-oxide reductase activity"/>
    <property type="evidence" value="ECO:0007669"/>
    <property type="project" value="UniProtKB-EC"/>
</dbReference>
<organism evidence="4 5">
    <name type="scientific">Christiangramia flava JLT2011</name>
    <dbReference type="NCBI Taxonomy" id="1229726"/>
    <lineage>
        <taxon>Bacteria</taxon>
        <taxon>Pseudomonadati</taxon>
        <taxon>Bacteroidota</taxon>
        <taxon>Flavobacteriia</taxon>
        <taxon>Flavobacteriales</taxon>
        <taxon>Flavobacteriaceae</taxon>
        <taxon>Christiangramia</taxon>
    </lineage>
</organism>
<dbReference type="PANTHER" id="PTHR10173:SF57">
    <property type="entry name" value="PEPTIDE-METHIONINE (R)-S-OXIDE REDUCTASE"/>
    <property type="match status" value="1"/>
</dbReference>
<sequence>MKKIFLVLCTALLASCNGNAQKTEKKGSENFPVTKTDAEWKAELSSDEYAVLRKAATERPFSSDLLKVNEAGTFVCAACGNPVYEEQYKFDSGTGWPSFDRAIEGGVAYGRDSKLGYERQEVHCANCGGHLGHVFNDGPTETTGKRHCINGVAMDFKPESEQ</sequence>
<keyword evidence="5" id="KW-1185">Reference proteome</keyword>
<evidence type="ECO:0000256" key="3">
    <source>
        <dbReference type="ARBA" id="ARBA00048488"/>
    </source>
</evidence>
<evidence type="ECO:0000313" key="4">
    <source>
        <dbReference type="EMBL" id="APU70322.1"/>
    </source>
</evidence>
<evidence type="ECO:0000256" key="1">
    <source>
        <dbReference type="ARBA" id="ARBA00012499"/>
    </source>
</evidence>
<dbReference type="Proteomes" id="UP000186230">
    <property type="component" value="Chromosome"/>
</dbReference>
<keyword evidence="2 4" id="KW-0560">Oxidoreductase</keyword>
<dbReference type="PROSITE" id="PS51257">
    <property type="entry name" value="PROKAR_LIPOPROTEIN"/>
    <property type="match status" value="1"/>
</dbReference>
<evidence type="ECO:0000256" key="2">
    <source>
        <dbReference type="ARBA" id="ARBA00023002"/>
    </source>
</evidence>
<dbReference type="EMBL" id="CP016359">
    <property type="protein sequence ID" value="APU70322.1"/>
    <property type="molecule type" value="Genomic_DNA"/>
</dbReference>
<dbReference type="PANTHER" id="PTHR10173">
    <property type="entry name" value="METHIONINE SULFOXIDE REDUCTASE"/>
    <property type="match status" value="1"/>
</dbReference>
<dbReference type="Pfam" id="PF01641">
    <property type="entry name" value="SelR"/>
    <property type="match status" value="1"/>
</dbReference>
<gene>
    <name evidence="4" type="ORF">GRFL_3598</name>
</gene>
<dbReference type="PROSITE" id="PS51790">
    <property type="entry name" value="MSRB"/>
    <property type="match status" value="1"/>
</dbReference>
<dbReference type="GO" id="GO:0006979">
    <property type="term" value="P:response to oxidative stress"/>
    <property type="evidence" value="ECO:0007669"/>
    <property type="project" value="InterPro"/>
</dbReference>
<dbReference type="RefSeq" id="WP_083645855.1">
    <property type="nucleotide sequence ID" value="NZ_AMRU01000021.1"/>
</dbReference>
<evidence type="ECO:0000313" key="5">
    <source>
        <dbReference type="Proteomes" id="UP000186230"/>
    </source>
</evidence>
<accession>A0A1L7IB10</accession>
<dbReference type="EC" id="1.8.4.12" evidence="1"/>
<dbReference type="SUPFAM" id="SSF51316">
    <property type="entry name" value="Mss4-like"/>
    <property type="match status" value="1"/>
</dbReference>
<dbReference type="OrthoDB" id="4174719at2"/>
<protein>
    <recommendedName>
        <fullName evidence="1">peptide-methionine (R)-S-oxide reductase</fullName>
        <ecNumber evidence="1">1.8.4.12</ecNumber>
    </recommendedName>
</protein>
<name>A0A1L7IB10_9FLAO</name>
<dbReference type="STRING" id="1229726.GRFL_3598"/>
<dbReference type="InterPro" id="IPR011057">
    <property type="entry name" value="Mss4-like_sf"/>
</dbReference>
<dbReference type="NCBIfam" id="TIGR00357">
    <property type="entry name" value="peptide-methionine (R)-S-oxide reductase MsrB"/>
    <property type="match status" value="1"/>
</dbReference>
<dbReference type="KEGG" id="gfl:GRFL_3598"/>
<dbReference type="GO" id="GO:0005737">
    <property type="term" value="C:cytoplasm"/>
    <property type="evidence" value="ECO:0007669"/>
    <property type="project" value="TreeGrafter"/>
</dbReference>
<dbReference type="GO" id="GO:0030091">
    <property type="term" value="P:protein repair"/>
    <property type="evidence" value="ECO:0007669"/>
    <property type="project" value="InterPro"/>
</dbReference>
<dbReference type="AlphaFoldDB" id="A0A1L7IB10"/>
<proteinExistence type="predicted"/>
<dbReference type="Gene3D" id="2.170.150.20">
    <property type="entry name" value="Peptide methionine sulfoxide reductase"/>
    <property type="match status" value="1"/>
</dbReference>